<proteinExistence type="inferred from homology"/>
<evidence type="ECO:0000259" key="7">
    <source>
        <dbReference type="Pfam" id="PF13086"/>
    </source>
</evidence>
<dbReference type="Proteomes" id="UP000256970">
    <property type="component" value="Unassembled WGS sequence"/>
</dbReference>
<evidence type="ECO:0000256" key="4">
    <source>
        <dbReference type="ARBA" id="ARBA00022806"/>
    </source>
</evidence>
<keyword evidence="5" id="KW-0067">ATP-binding</keyword>
<comment type="similarity">
    <text evidence="1">Belongs to the DNA2/NAM7 helicase family.</text>
</comment>
<evidence type="ECO:0000313" key="10">
    <source>
        <dbReference type="Proteomes" id="UP000256970"/>
    </source>
</evidence>
<sequence>MISGCRGLCGSAVSRDVRCHAKGQGRRGVGPGSSSSSKQQGRKGGSGGSAGGLAAVPKMSAAAKAAAKRANMFSQQRFERAMVGTLEAPSSSSSSSSSSSNSSWRQRLSRAAAASSDDEDDGDTDGAGQADSSSSIDRQLLQQPYLQTVVQQLRQTGALGPTAGGAAAAAAAGDAGNSSSSSSSSGGRGRGAKRGAARSLLEAHSAVFQAALDLELQEEWGEAEQRLQSWPVSRLSAEGVALFGLAAAPAGGMYRDVLLKFFLPNRALPFHSFSQGHFFLPYRALPFHSFSQVCTGLIINLEVAVLQGDILLVSQGDPLEDSHESVVVDFSSRWIRLALNPTAAAAVSAAGRGAAWRLDLFANTVSHERCSEALKRFAAGVGGGQADAAAAGGLAGQSVTQQQEALWRVLAGVIPPGQTLAAAAAQTPPWIRSPQGRDRLASTRARVKSLVAAGRINQSQAKAVEAALTRTCTLWQGPPGTGKTTTLLHFCEAALRLLAASGGQILAVAASNVAVDNLVAGLLQLGVKVVRLGQPVKVAPALRSVTLEVLAAATPAGQEAARLRQQLVAAAAAAAAGARGSSSGSRRASGGGAKRSSGSSSSSTSGGQGLWEQMLALEAAAAAEVLGRAQVVAATCVGAGDPIIAERGFELVVLDEATQAPEPAALVAVAARAQALVMVGDPKQLPPTVKCREAEKLGLGLSMFDRLQAMGLPPLLLDVQYRMHPALCDFPSQQFYGGLLRSWPQPQDRPLPGGIAWPNPEVPVMFIQCNGPESRTQASMGISRQREAGASTDSEDEPAGQRGSNSNSSSSSVAGGGGGGFSFFNAAEAAVVVGCLEQLLLQGGLASADVCVITPYSGQVRAIQQLLPRYAVGSASGSDGPDKAGRTRSGNRNGSNSSSSSSSSSSSGSSSSSSTKLTGGLLADLEVKSVDGFQGREKEVVIFSAVRSNASRRVGFLSDARRLNVAITRAKRGLVVVGDARTLAADGVWAVWLKWAAQQGVVAQSAVTAEVLLPGR</sequence>
<evidence type="ECO:0008006" key="11">
    <source>
        <dbReference type="Google" id="ProtNLM"/>
    </source>
</evidence>
<dbReference type="PANTHER" id="PTHR43788">
    <property type="entry name" value="DNA2/NAM7 HELICASE FAMILY MEMBER"/>
    <property type="match status" value="1"/>
</dbReference>
<feature type="compositionally biased region" description="Low complexity" evidence="6">
    <location>
        <begin position="580"/>
        <end position="605"/>
    </location>
</feature>
<keyword evidence="3" id="KW-0378">Hydrolase</keyword>
<feature type="compositionally biased region" description="Low complexity" evidence="6">
    <location>
        <begin position="90"/>
        <end position="103"/>
    </location>
</feature>
<feature type="region of interest" description="Disordered" evidence="6">
    <location>
        <begin position="873"/>
        <end position="917"/>
    </location>
</feature>
<evidence type="ECO:0000313" key="9">
    <source>
        <dbReference type="EMBL" id="SZX63962.1"/>
    </source>
</evidence>
<dbReference type="CDD" id="cd18808">
    <property type="entry name" value="SF1_C_Upf1"/>
    <property type="match status" value="1"/>
</dbReference>
<feature type="domain" description="DNA2/NAM7 helicase helicase" evidence="7">
    <location>
        <begin position="456"/>
        <end position="690"/>
    </location>
</feature>
<dbReference type="InterPro" id="IPR047187">
    <property type="entry name" value="SF1_C_Upf1"/>
</dbReference>
<feature type="region of interest" description="Disordered" evidence="6">
    <location>
        <begin position="775"/>
        <end position="813"/>
    </location>
</feature>
<dbReference type="InterPro" id="IPR050534">
    <property type="entry name" value="Coronavir_polyprotein_1ab"/>
</dbReference>
<feature type="compositionally biased region" description="Low complexity" evidence="6">
    <location>
        <begin position="172"/>
        <end position="185"/>
    </location>
</feature>
<accession>A0A383VGU0</accession>
<evidence type="ECO:0000259" key="8">
    <source>
        <dbReference type="Pfam" id="PF13087"/>
    </source>
</evidence>
<feature type="compositionally biased region" description="Low complexity" evidence="6">
    <location>
        <begin position="888"/>
        <end position="914"/>
    </location>
</feature>
<dbReference type="Gene3D" id="2.40.30.270">
    <property type="match status" value="1"/>
</dbReference>
<dbReference type="GO" id="GO:0043139">
    <property type="term" value="F:5'-3' DNA helicase activity"/>
    <property type="evidence" value="ECO:0007669"/>
    <property type="project" value="TreeGrafter"/>
</dbReference>
<gene>
    <name evidence="9" type="ORF">BQ4739_LOCUS4495</name>
</gene>
<dbReference type="PANTHER" id="PTHR43788:SF8">
    <property type="entry name" value="DNA-BINDING PROTEIN SMUBP-2"/>
    <property type="match status" value="1"/>
</dbReference>
<evidence type="ECO:0000256" key="2">
    <source>
        <dbReference type="ARBA" id="ARBA00022741"/>
    </source>
</evidence>
<dbReference type="SUPFAM" id="SSF52540">
    <property type="entry name" value="P-loop containing nucleoside triphosphate hydrolases"/>
    <property type="match status" value="1"/>
</dbReference>
<feature type="region of interest" description="Disordered" evidence="6">
    <location>
        <begin position="20"/>
        <end position="71"/>
    </location>
</feature>
<dbReference type="Pfam" id="PF13086">
    <property type="entry name" value="AAA_11"/>
    <property type="match status" value="1"/>
</dbReference>
<dbReference type="InterPro" id="IPR041679">
    <property type="entry name" value="DNA2/NAM7-like_C"/>
</dbReference>
<dbReference type="InterPro" id="IPR041677">
    <property type="entry name" value="DNA2/NAM7_AAA_11"/>
</dbReference>
<feature type="compositionally biased region" description="Low complexity" evidence="6">
    <location>
        <begin position="52"/>
        <end position="70"/>
    </location>
</feature>
<feature type="domain" description="DNA2/NAM7 helicase-like C-terminal" evidence="8">
    <location>
        <begin position="701"/>
        <end position="980"/>
    </location>
</feature>
<reference evidence="9 10" key="1">
    <citation type="submission" date="2016-10" db="EMBL/GenBank/DDBJ databases">
        <authorList>
            <person name="Cai Z."/>
        </authorList>
    </citation>
    <scope>NUCLEOTIDE SEQUENCE [LARGE SCALE GENOMIC DNA]</scope>
</reference>
<dbReference type="AlphaFoldDB" id="A0A383VGU0"/>
<dbReference type="Gene3D" id="3.40.50.300">
    <property type="entry name" value="P-loop containing nucleotide triphosphate hydrolases"/>
    <property type="match status" value="2"/>
</dbReference>
<evidence type="ECO:0000256" key="3">
    <source>
        <dbReference type="ARBA" id="ARBA00022801"/>
    </source>
</evidence>
<keyword evidence="4" id="KW-0347">Helicase</keyword>
<dbReference type="Pfam" id="PF13087">
    <property type="entry name" value="AAA_12"/>
    <property type="match status" value="1"/>
</dbReference>
<evidence type="ECO:0000256" key="5">
    <source>
        <dbReference type="ARBA" id="ARBA00022840"/>
    </source>
</evidence>
<protein>
    <recommendedName>
        <fullName evidence="11">AAA+ ATPase domain-containing protein</fullName>
    </recommendedName>
</protein>
<feature type="compositionally biased region" description="Low complexity" evidence="6">
    <location>
        <begin position="803"/>
        <end position="813"/>
    </location>
</feature>
<feature type="compositionally biased region" description="Gly residues" evidence="6">
    <location>
        <begin position="42"/>
        <end position="51"/>
    </location>
</feature>
<dbReference type="STRING" id="3088.A0A383VGU0"/>
<dbReference type="GO" id="GO:0005524">
    <property type="term" value="F:ATP binding"/>
    <property type="evidence" value="ECO:0007669"/>
    <property type="project" value="UniProtKB-KW"/>
</dbReference>
<feature type="region of interest" description="Disordered" evidence="6">
    <location>
        <begin position="84"/>
        <end position="135"/>
    </location>
</feature>
<feature type="region of interest" description="Disordered" evidence="6">
    <location>
        <begin position="172"/>
        <end position="195"/>
    </location>
</feature>
<dbReference type="EMBL" id="FNXT01000360">
    <property type="protein sequence ID" value="SZX63962.1"/>
    <property type="molecule type" value="Genomic_DNA"/>
</dbReference>
<name>A0A383VGU0_TETOB</name>
<organism evidence="9 10">
    <name type="scientific">Tetradesmus obliquus</name>
    <name type="common">Green alga</name>
    <name type="synonym">Acutodesmus obliquus</name>
    <dbReference type="NCBI Taxonomy" id="3088"/>
    <lineage>
        <taxon>Eukaryota</taxon>
        <taxon>Viridiplantae</taxon>
        <taxon>Chlorophyta</taxon>
        <taxon>core chlorophytes</taxon>
        <taxon>Chlorophyceae</taxon>
        <taxon>CS clade</taxon>
        <taxon>Sphaeropleales</taxon>
        <taxon>Scenedesmaceae</taxon>
        <taxon>Tetradesmus</taxon>
    </lineage>
</organism>
<feature type="region of interest" description="Disordered" evidence="6">
    <location>
        <begin position="580"/>
        <end position="606"/>
    </location>
</feature>
<dbReference type="GO" id="GO:0016787">
    <property type="term" value="F:hydrolase activity"/>
    <property type="evidence" value="ECO:0007669"/>
    <property type="project" value="UniProtKB-KW"/>
</dbReference>
<keyword evidence="2" id="KW-0547">Nucleotide-binding</keyword>
<evidence type="ECO:0000256" key="1">
    <source>
        <dbReference type="ARBA" id="ARBA00007913"/>
    </source>
</evidence>
<keyword evidence="10" id="KW-1185">Reference proteome</keyword>
<feature type="compositionally biased region" description="Low complexity" evidence="6">
    <location>
        <begin position="126"/>
        <end position="135"/>
    </location>
</feature>
<evidence type="ECO:0000256" key="6">
    <source>
        <dbReference type="SAM" id="MobiDB-lite"/>
    </source>
</evidence>
<dbReference type="InterPro" id="IPR027417">
    <property type="entry name" value="P-loop_NTPase"/>
</dbReference>